<dbReference type="InterPro" id="IPR009000">
    <property type="entry name" value="Transl_B-barrel_sf"/>
</dbReference>
<gene>
    <name evidence="5" type="primary">typA</name>
    <name evidence="3" type="synonym">bipA</name>
    <name evidence="5" type="ORF">H8792_003870</name>
</gene>
<dbReference type="SUPFAM" id="SSF54980">
    <property type="entry name" value="EF-G C-terminal domain-like"/>
    <property type="match status" value="2"/>
</dbReference>
<proteinExistence type="inferred from homology"/>
<dbReference type="EC" id="3.6.5.-" evidence="3"/>
<keyword evidence="3" id="KW-0820">tRNA-binding</keyword>
<comment type="similarity">
    <text evidence="3">Belongs to the TRAFAC class translation factor GTPase superfamily. Classic translation factor GTPase family. BipA subfamily.</text>
</comment>
<dbReference type="InterPro" id="IPR047042">
    <property type="entry name" value="BipA_II"/>
</dbReference>
<dbReference type="InterPro" id="IPR035651">
    <property type="entry name" value="BipA_V"/>
</dbReference>
<feature type="binding site" evidence="3">
    <location>
        <begin position="16"/>
        <end position="21"/>
    </location>
    <ligand>
        <name>GTP</name>
        <dbReference type="ChEBI" id="CHEBI:37565"/>
    </ligand>
</feature>
<keyword evidence="3" id="KW-0699">rRNA-binding</keyword>
<dbReference type="Pfam" id="PF03144">
    <property type="entry name" value="GTP_EFTU_D2"/>
    <property type="match status" value="1"/>
</dbReference>
<dbReference type="Gene3D" id="3.40.50.300">
    <property type="entry name" value="P-loop containing nucleotide triphosphate hydrolases"/>
    <property type="match status" value="1"/>
</dbReference>
<dbReference type="InterPro" id="IPR005225">
    <property type="entry name" value="Small_GTP-bd"/>
</dbReference>
<dbReference type="CDD" id="cd03710">
    <property type="entry name" value="BipA_TypA_C"/>
    <property type="match status" value="1"/>
</dbReference>
<dbReference type="RefSeq" id="WP_185977621.1">
    <property type="nucleotide sequence ID" value="NZ_JACBGI020000004.1"/>
</dbReference>
<evidence type="ECO:0000256" key="3">
    <source>
        <dbReference type="HAMAP-Rule" id="MF_00849"/>
    </source>
</evidence>
<keyword evidence="1 3" id="KW-0547">Nucleotide-binding</keyword>
<dbReference type="CDD" id="cd01891">
    <property type="entry name" value="TypA_BipA"/>
    <property type="match status" value="1"/>
</dbReference>
<comment type="subunit">
    <text evidence="3">Monomer.</text>
</comment>
<feature type="domain" description="Tr-type G" evidence="4">
    <location>
        <begin position="4"/>
        <end position="199"/>
    </location>
</feature>
<reference evidence="5 6" key="1">
    <citation type="submission" date="2020-11" db="EMBL/GenBank/DDBJ databases">
        <title>Sulfur oxidizing isolate from Hospital Hole Sinkhole.</title>
        <authorList>
            <person name="Scott K.M."/>
        </authorList>
    </citation>
    <scope>NUCLEOTIDE SEQUENCE [LARGE SCALE GENOMIC DNA]</scope>
    <source>
        <strain evidence="5 6">HH1</strain>
    </source>
</reference>
<keyword evidence="3" id="KW-0694">RNA-binding</keyword>
<dbReference type="SUPFAM" id="SSF52540">
    <property type="entry name" value="P-loop containing nucleoside triphosphate hydrolases"/>
    <property type="match status" value="1"/>
</dbReference>
<dbReference type="InterPro" id="IPR047041">
    <property type="entry name" value="BipA_GTP-bd_dom"/>
</dbReference>
<keyword evidence="6" id="KW-1185">Reference proteome</keyword>
<dbReference type="Gene3D" id="2.40.50.250">
    <property type="entry name" value="bipa protein"/>
    <property type="match status" value="1"/>
</dbReference>
<dbReference type="NCBIfam" id="TIGR00231">
    <property type="entry name" value="small_GTP"/>
    <property type="match status" value="1"/>
</dbReference>
<dbReference type="Proteomes" id="UP001193680">
    <property type="component" value="Unassembled WGS sequence"/>
</dbReference>
<comment type="subcellular location">
    <subcellularLocation>
        <location evidence="3">Cytoplasm</location>
    </subcellularLocation>
    <text evidence="3">Binds to ribosomes.</text>
</comment>
<comment type="function">
    <text evidence="3">A 50S ribosomal subunit assembly protein with GTPase activity, required for 50S subunit assembly at low temperatures, may also play a role in translation. Binds GTP and analogs. Binds the 70S ribosome between the 30S and 50S subunits, in a similar position as ribosome-bound EF-G; it contacts a number of ribosomal proteins, both rRNAs and the A-site tRNA.</text>
</comment>
<accession>A0ABS0BX97</accession>
<dbReference type="EMBL" id="JACBGI020000004">
    <property type="protein sequence ID" value="MBF6057471.1"/>
    <property type="molecule type" value="Genomic_DNA"/>
</dbReference>
<evidence type="ECO:0000256" key="1">
    <source>
        <dbReference type="ARBA" id="ARBA00022741"/>
    </source>
</evidence>
<dbReference type="SUPFAM" id="SSF50447">
    <property type="entry name" value="Translation proteins"/>
    <property type="match status" value="1"/>
</dbReference>
<dbReference type="PANTHER" id="PTHR42908:SF8">
    <property type="entry name" value="TR-TYPE G DOMAIN-CONTAINING PROTEIN"/>
    <property type="match status" value="1"/>
</dbReference>
<keyword evidence="3" id="KW-0963">Cytoplasm</keyword>
<dbReference type="Pfam" id="PF00009">
    <property type="entry name" value="GTP_EFTU"/>
    <property type="match status" value="1"/>
</dbReference>
<keyword evidence="3" id="KW-0690">Ribosome biogenesis</keyword>
<keyword evidence="2 3" id="KW-0342">GTP-binding</keyword>
<evidence type="ECO:0000256" key="2">
    <source>
        <dbReference type="ARBA" id="ARBA00023134"/>
    </source>
</evidence>
<dbReference type="Gene3D" id="3.30.70.240">
    <property type="match status" value="1"/>
</dbReference>
<dbReference type="Pfam" id="PF21018">
    <property type="entry name" value="BipA_C"/>
    <property type="match status" value="1"/>
</dbReference>
<dbReference type="PROSITE" id="PS51722">
    <property type="entry name" value="G_TR_2"/>
    <property type="match status" value="1"/>
</dbReference>
<organism evidence="5 6">
    <name type="scientific">Thiomicrorhabdus heinhorstiae</name>
    <dbReference type="NCBI Taxonomy" id="2748010"/>
    <lineage>
        <taxon>Bacteria</taxon>
        <taxon>Pseudomonadati</taxon>
        <taxon>Pseudomonadota</taxon>
        <taxon>Gammaproteobacteria</taxon>
        <taxon>Thiotrichales</taxon>
        <taxon>Piscirickettsiaceae</taxon>
        <taxon>Thiomicrorhabdus</taxon>
    </lineage>
</organism>
<dbReference type="InterPro" id="IPR006298">
    <property type="entry name" value="BipA"/>
</dbReference>
<dbReference type="InterPro" id="IPR027417">
    <property type="entry name" value="P-loop_NTPase"/>
</dbReference>
<dbReference type="PRINTS" id="PR00315">
    <property type="entry name" value="ELONGATNFCT"/>
</dbReference>
<dbReference type="InterPro" id="IPR004161">
    <property type="entry name" value="EFTu-like_2"/>
</dbReference>
<name>A0ABS0BX97_9GAMM</name>
<dbReference type="PROSITE" id="PS00301">
    <property type="entry name" value="G_TR_1"/>
    <property type="match status" value="1"/>
</dbReference>
<keyword evidence="3" id="KW-0378">Hydrolase</keyword>
<comment type="caution">
    <text evidence="5">The sequence shown here is derived from an EMBL/GenBank/DDBJ whole genome shotgun (WGS) entry which is preliminary data.</text>
</comment>
<comment type="catalytic activity">
    <reaction evidence="3">
        <text>GTP + H2O = GDP + phosphate + H(+)</text>
        <dbReference type="Rhea" id="RHEA:19669"/>
        <dbReference type="ChEBI" id="CHEBI:15377"/>
        <dbReference type="ChEBI" id="CHEBI:15378"/>
        <dbReference type="ChEBI" id="CHEBI:37565"/>
        <dbReference type="ChEBI" id="CHEBI:43474"/>
        <dbReference type="ChEBI" id="CHEBI:58189"/>
    </reaction>
</comment>
<dbReference type="PANTHER" id="PTHR42908">
    <property type="entry name" value="TRANSLATION ELONGATION FACTOR-RELATED"/>
    <property type="match status" value="1"/>
</dbReference>
<dbReference type="Gene3D" id="2.40.30.10">
    <property type="entry name" value="Translation factors"/>
    <property type="match status" value="1"/>
</dbReference>
<evidence type="ECO:0000313" key="6">
    <source>
        <dbReference type="Proteomes" id="UP001193680"/>
    </source>
</evidence>
<dbReference type="InterPro" id="IPR000795">
    <property type="entry name" value="T_Tr_GTP-bd_dom"/>
</dbReference>
<feature type="binding site" evidence="3">
    <location>
        <begin position="129"/>
        <end position="132"/>
    </location>
    <ligand>
        <name>GTP</name>
        <dbReference type="ChEBI" id="CHEBI:37565"/>
    </ligand>
</feature>
<dbReference type="Pfam" id="PF00679">
    <property type="entry name" value="EFG_C"/>
    <property type="match status" value="1"/>
</dbReference>
<dbReference type="InterPro" id="IPR035647">
    <property type="entry name" value="EFG_III/V"/>
</dbReference>
<dbReference type="InterPro" id="IPR048876">
    <property type="entry name" value="BipA_C"/>
</dbReference>
<dbReference type="HAMAP" id="MF_00849">
    <property type="entry name" value="BipA"/>
    <property type="match status" value="1"/>
</dbReference>
<evidence type="ECO:0000259" key="4">
    <source>
        <dbReference type="PROSITE" id="PS51722"/>
    </source>
</evidence>
<protein>
    <recommendedName>
        <fullName evidence="3">Large ribosomal subunit assembly factor BipA</fullName>
        <ecNumber evidence="3">3.6.5.-</ecNumber>
    </recommendedName>
    <alternativeName>
        <fullName evidence="3">GTP-binding protein BipA</fullName>
    </alternativeName>
</protein>
<dbReference type="InterPro" id="IPR031157">
    <property type="entry name" value="G_TR_CS"/>
</dbReference>
<dbReference type="InterPro" id="IPR000640">
    <property type="entry name" value="EFG_V-like"/>
</dbReference>
<dbReference type="CDD" id="cd16263">
    <property type="entry name" value="BipA_III"/>
    <property type="match status" value="1"/>
</dbReference>
<sequence>MTTQNIRNIAIIAHVDHGKTTLVDQLLKQSGTLDERKDLGERVMDSNDLEKERGITILSKNTAIKWNDYRINIVDTPGHADFGGEVERILSMVDSVLLLVDSVEGPMPQTRFVTEKALQQGLKPIVVINKIDRPGARPDWVLDQTFDLFDRLGATDEQMDFDVLYASGLNGFAGFDEDVREGDMTAVFETIIEKVPAPEVDLEGPFQLQCISLDYDTYKGVIGTGRIKRGTAKVGMQVTIIDAQGKTRKGKFGEIFGYHGLDRVNVDAAHAGDIIAFSGFDPLNISDTLCDPENVEALDPLKVDEPTVSMTFQVNDSPFVGQEGKLLTSRQIRERLDKELLTNVALRVEDTEDANKFRVSGRGELHLSVLIETMRREGFEMGISRPEVIFREIDGEIQEPYETLTVDVPEETQGTIMEKLGMRKAEMQDMVPDGHGRVRVDFIIPSRGLIGFRTEFMTATQGNGLIFSSFSHYGPKFSGSVGERNNGVLISIDKGKALAYALFNLQDRGRLYIGHGEEVYEGMVIGLHSRANDLTVNPLKGKQLTNIRAAGTDEALNLVPPIRFSLEQALEFIDDDELVEVTPVSIRLRKKLLTENERKRASRSK</sequence>
<dbReference type="InterPro" id="IPR042116">
    <property type="entry name" value="TypA/BipA_C"/>
</dbReference>
<evidence type="ECO:0000313" key="5">
    <source>
        <dbReference type="EMBL" id="MBF6057471.1"/>
    </source>
</evidence>
<dbReference type="CDD" id="cd03691">
    <property type="entry name" value="BipA_TypA_II"/>
    <property type="match status" value="1"/>
</dbReference>
<dbReference type="NCBIfam" id="TIGR01394">
    <property type="entry name" value="TypA_BipA"/>
    <property type="match status" value="1"/>
</dbReference>
<dbReference type="Gene3D" id="3.30.70.870">
    <property type="entry name" value="Elongation Factor G (Translational Gtpase), domain 3"/>
    <property type="match status" value="1"/>
</dbReference>
<dbReference type="InterPro" id="IPR047043">
    <property type="entry name" value="BipA_III"/>
</dbReference>